<gene>
    <name evidence="2" type="ORF">METZ01_LOCUS482280</name>
</gene>
<organism evidence="2">
    <name type="scientific">marine metagenome</name>
    <dbReference type="NCBI Taxonomy" id="408172"/>
    <lineage>
        <taxon>unclassified sequences</taxon>
        <taxon>metagenomes</taxon>
        <taxon>ecological metagenomes</taxon>
    </lineage>
</organism>
<proteinExistence type="predicted"/>
<feature type="non-terminal residue" evidence="2">
    <location>
        <position position="1"/>
    </location>
</feature>
<dbReference type="AlphaFoldDB" id="A0A383CAK2"/>
<sequence length="42" mass="4695">DFVYLIPVWQKHPQACEGGEGLNLPNPKVTPKTQSKHPLKAK</sequence>
<protein>
    <submittedName>
        <fullName evidence="2">Uncharacterized protein</fullName>
    </submittedName>
</protein>
<feature type="region of interest" description="Disordered" evidence="1">
    <location>
        <begin position="16"/>
        <end position="42"/>
    </location>
</feature>
<reference evidence="2" key="1">
    <citation type="submission" date="2018-05" db="EMBL/GenBank/DDBJ databases">
        <authorList>
            <person name="Lanie J.A."/>
            <person name="Ng W.-L."/>
            <person name="Kazmierczak K.M."/>
            <person name="Andrzejewski T.M."/>
            <person name="Davidsen T.M."/>
            <person name="Wayne K.J."/>
            <person name="Tettelin H."/>
            <person name="Glass J.I."/>
            <person name="Rusch D."/>
            <person name="Podicherti R."/>
            <person name="Tsui H.-C.T."/>
            <person name="Winkler M.E."/>
        </authorList>
    </citation>
    <scope>NUCLEOTIDE SEQUENCE</scope>
</reference>
<accession>A0A383CAK2</accession>
<evidence type="ECO:0000313" key="2">
    <source>
        <dbReference type="EMBL" id="SVE29426.1"/>
    </source>
</evidence>
<dbReference type="EMBL" id="UINC01207371">
    <property type="protein sequence ID" value="SVE29426.1"/>
    <property type="molecule type" value="Genomic_DNA"/>
</dbReference>
<name>A0A383CAK2_9ZZZZ</name>
<evidence type="ECO:0000256" key="1">
    <source>
        <dbReference type="SAM" id="MobiDB-lite"/>
    </source>
</evidence>